<dbReference type="HOGENOM" id="CLU_000604_1_2_3"/>
<dbReference type="STRING" id="1453429.UCYN_02900"/>
<dbReference type="RefSeq" id="WP_012953700.1">
    <property type="nucleotide sequence ID" value="NC_013771.1"/>
</dbReference>
<dbReference type="Gene3D" id="3.40.50.300">
    <property type="entry name" value="P-loop containing nucleotide triphosphate hydrolases"/>
    <property type="match status" value="1"/>
</dbReference>
<dbReference type="PANTHER" id="PTHR43582:SF5">
    <property type="entry name" value="ABC TRANSPORTER"/>
    <property type="match status" value="1"/>
</dbReference>
<dbReference type="GO" id="GO:0016887">
    <property type="term" value="F:ATP hydrolysis activity"/>
    <property type="evidence" value="ECO:0007669"/>
    <property type="project" value="InterPro"/>
</dbReference>
<dbReference type="AlphaFoldDB" id="D3ENI5"/>
<proteinExistence type="predicted"/>
<dbReference type="Pfam" id="PF00005">
    <property type="entry name" value="ABC_tran"/>
    <property type="match status" value="1"/>
</dbReference>
<dbReference type="PANTHER" id="PTHR43582">
    <property type="entry name" value="LINEARMYCIN RESISTANCE ATP-BINDING PROTEIN LNRL"/>
    <property type="match status" value="1"/>
</dbReference>
<dbReference type="InterPro" id="IPR003439">
    <property type="entry name" value="ABC_transporter-like_ATP-bd"/>
</dbReference>
<keyword evidence="1" id="KW-0547">Nucleotide-binding</keyword>
<keyword evidence="2" id="KW-0067">ATP-binding</keyword>
<dbReference type="KEGG" id="cyu:UCYN_02900"/>
<dbReference type="InterPro" id="IPR027417">
    <property type="entry name" value="P-loop_NTPase"/>
</dbReference>
<sequence>MTPLVTVESLQKSFNTVKAVQDISFNINKGEIFGLLGPNGSGKTTTIRCLCTLTKPDSGEITVGGISVLKYPNIVRNFLGYVAQDIALDKILTGRELLELQASLYHLPRYDAEDRIKKLLTLLNLDEYSDRRIGDYSGGIRKRFDIAAGLLHKPSLVVLDEPTVGLDIESRLIVWEFLKQLKIAGTSILITSHYLEEIDSLADNLAIIDRGKVIAQGSPTQLKNHLGGNRVTLKIKEFSELKDVYKAQEVLQRLSFVEEIIINSSQGNSLNLIVKEEIDLFGKIEKTLKESNLSIFSLSQSRPSLDDVYLAATGKTLMDAELAAIGNRDLKKEKKQQMN</sequence>
<dbReference type="SUPFAM" id="SSF52540">
    <property type="entry name" value="P-loop containing nucleoside triphosphate hydrolases"/>
    <property type="match status" value="1"/>
</dbReference>
<feature type="domain" description="ABC transporter" evidence="3">
    <location>
        <begin position="5"/>
        <end position="235"/>
    </location>
</feature>
<dbReference type="GO" id="GO:0005524">
    <property type="term" value="F:ATP binding"/>
    <property type="evidence" value="ECO:0007669"/>
    <property type="project" value="UniProtKB-KW"/>
</dbReference>
<dbReference type="EMBL" id="CP001842">
    <property type="protein sequence ID" value="ADB95035.1"/>
    <property type="molecule type" value="Genomic_DNA"/>
</dbReference>
<evidence type="ECO:0000313" key="4">
    <source>
        <dbReference type="EMBL" id="ADB95035.1"/>
    </source>
</evidence>
<reference evidence="4 5" key="1">
    <citation type="journal article" date="2010" name="Nature">
        <title>Metabolic streamlining in an open-ocean nitrogen-fixing cyanobacterium.</title>
        <authorList>
            <person name="Tripp H.J."/>
            <person name="Bench S.R."/>
            <person name="Turk K.A."/>
            <person name="Foster R.A."/>
            <person name="Desany B.A."/>
            <person name="Niazi F."/>
            <person name="Affourtit J.P."/>
            <person name="Zehr J.P."/>
        </authorList>
    </citation>
    <scope>NUCLEOTIDE SEQUENCE [LARGE SCALE GENOMIC DNA]</scope>
    <source>
        <strain evidence="5">ALOHA</strain>
    </source>
</reference>
<name>D3ENI5_ATETH</name>
<dbReference type="InterPro" id="IPR003593">
    <property type="entry name" value="AAA+_ATPase"/>
</dbReference>
<dbReference type="Proteomes" id="UP000001405">
    <property type="component" value="Chromosome"/>
</dbReference>
<evidence type="ECO:0000313" key="5">
    <source>
        <dbReference type="Proteomes" id="UP000001405"/>
    </source>
</evidence>
<evidence type="ECO:0000256" key="2">
    <source>
        <dbReference type="ARBA" id="ARBA00022840"/>
    </source>
</evidence>
<dbReference type="PATRIC" id="fig|713887.8.peg.273"/>
<evidence type="ECO:0000259" key="3">
    <source>
        <dbReference type="PROSITE" id="PS50893"/>
    </source>
</evidence>
<keyword evidence="5" id="KW-1185">Reference proteome</keyword>
<organism evidence="5">
    <name type="scientific">Atelocyanobacterium thalassa (isolate ALOHA)</name>
    <dbReference type="NCBI Taxonomy" id="1453429"/>
    <lineage>
        <taxon>Bacteria</taxon>
        <taxon>Bacillati</taxon>
        <taxon>Cyanobacteriota</taxon>
        <taxon>Cyanophyceae</taxon>
        <taxon>Oscillatoriophycideae</taxon>
        <taxon>Chroococcales</taxon>
        <taxon>Aphanothecaceae</taxon>
        <taxon>Candidatus Atelocyanobacterium</taxon>
        <taxon>Candidatus Atelocyanobacterium thalassae</taxon>
    </lineage>
</organism>
<dbReference type="PROSITE" id="PS50893">
    <property type="entry name" value="ABC_TRANSPORTER_2"/>
    <property type="match status" value="1"/>
</dbReference>
<protein>
    <submittedName>
        <fullName evidence="4">ABC-type multidrug transport system, ATPase component</fullName>
    </submittedName>
</protein>
<accession>D3ENI5</accession>
<gene>
    <name evidence="4" type="ordered locus">UCYN_02900</name>
</gene>
<dbReference type="SMART" id="SM00382">
    <property type="entry name" value="AAA"/>
    <property type="match status" value="1"/>
</dbReference>
<evidence type="ECO:0000256" key="1">
    <source>
        <dbReference type="ARBA" id="ARBA00022741"/>
    </source>
</evidence>